<keyword evidence="2" id="KW-1185">Reference proteome</keyword>
<protein>
    <submittedName>
        <fullName evidence="1">Uncharacterized protein</fullName>
    </submittedName>
</protein>
<name>A0ABR9QMV1_9BACI</name>
<reference evidence="1 2" key="1">
    <citation type="submission" date="2020-10" db="EMBL/GenBank/DDBJ databases">
        <title>Bacillus sp. HD4P25, an endophyte from a halophyte.</title>
        <authorList>
            <person name="Sun J.-Q."/>
        </authorList>
    </citation>
    <scope>NUCLEOTIDE SEQUENCE [LARGE SCALE GENOMIC DNA]</scope>
    <source>
        <strain evidence="1 2">YIM 93174</strain>
    </source>
</reference>
<proteinExistence type="predicted"/>
<dbReference type="RefSeq" id="WP_193538812.1">
    <property type="nucleotide sequence ID" value="NZ_JADCLJ010000024.1"/>
</dbReference>
<evidence type="ECO:0000313" key="2">
    <source>
        <dbReference type="Proteomes" id="UP001516662"/>
    </source>
</evidence>
<gene>
    <name evidence="1" type="ORF">IMZ08_17370</name>
</gene>
<comment type="caution">
    <text evidence="1">The sequence shown here is derived from an EMBL/GenBank/DDBJ whole genome shotgun (WGS) entry which is preliminary data.</text>
</comment>
<organism evidence="1 2">
    <name type="scientific">Litchfieldia luteola</name>
    <dbReference type="NCBI Taxonomy" id="682179"/>
    <lineage>
        <taxon>Bacteria</taxon>
        <taxon>Bacillati</taxon>
        <taxon>Bacillota</taxon>
        <taxon>Bacilli</taxon>
        <taxon>Bacillales</taxon>
        <taxon>Bacillaceae</taxon>
        <taxon>Litchfieldia</taxon>
    </lineage>
</organism>
<dbReference type="Proteomes" id="UP001516662">
    <property type="component" value="Unassembled WGS sequence"/>
</dbReference>
<dbReference type="EMBL" id="JADCLJ010000024">
    <property type="protein sequence ID" value="MBE4909807.1"/>
    <property type="molecule type" value="Genomic_DNA"/>
</dbReference>
<accession>A0ABR9QMV1</accession>
<sequence>MELINGYHDNLNFPMDLIEKDTGRSIKGNIRLHDKFMDYLYEVEDK</sequence>
<evidence type="ECO:0000313" key="1">
    <source>
        <dbReference type="EMBL" id="MBE4909807.1"/>
    </source>
</evidence>